<gene>
    <name evidence="2" type="ORF">SLS58_001621</name>
</gene>
<sequence>MTSHLQDGERYDNHNTRLLPDNMAGTSDMPGLDGPDLELNMPDLELLHHFTVTTAYTLGATAELQTWWRIEVPHLAISYPFVMRALLSLSGIHVARTLLSPSSSSSPDDNNDNNISLEQRRLQAADHTARAQSQLALALRTAHALLPCTLTTTHSPASTSTPSPSMFPSSSSSTSSPTCLNPYVFPPLYICATLATLISFAAIPSDDDAEHDAGDLLIVTTSNGGAVAPWLRLSRSIKQAADRVVVSAAAAAAEQDGSNSTNTNTNTALLMSHAVGMPLRLAKPPAPPPPPQARPPPNTSSLRYDPCHDWTSTSTSTPKDRRQASGKTRSRSRSRSYSYSDTDTDDSDADADGLTDPAAVAAGIAELAALRRWFVALYEQRYTYRRRDEDENENEDREDDNEAAAAADEANLASLVAAIDALMEGYAAFDRGGGGGGSSGSGGGGGEEE</sequence>
<feature type="compositionally biased region" description="Basic and acidic residues" evidence="1">
    <location>
        <begin position="1"/>
        <end position="15"/>
    </location>
</feature>
<comment type="caution">
    <text evidence="2">The sequence shown here is derived from an EMBL/GenBank/DDBJ whole genome shotgun (WGS) entry which is preliminary data.</text>
</comment>
<accession>A0ABR3U2D5</accession>
<feature type="compositionally biased region" description="Pro residues" evidence="1">
    <location>
        <begin position="284"/>
        <end position="298"/>
    </location>
</feature>
<feature type="compositionally biased region" description="Acidic residues" evidence="1">
    <location>
        <begin position="342"/>
        <end position="351"/>
    </location>
</feature>
<feature type="region of interest" description="Disordered" evidence="1">
    <location>
        <begin position="279"/>
        <end position="351"/>
    </location>
</feature>
<feature type="region of interest" description="Disordered" evidence="1">
    <location>
        <begin position="1"/>
        <end position="31"/>
    </location>
</feature>
<evidence type="ECO:0000313" key="3">
    <source>
        <dbReference type="Proteomes" id="UP001521184"/>
    </source>
</evidence>
<name>A0ABR3U2D5_9PEZI</name>
<keyword evidence="3" id="KW-1185">Reference proteome</keyword>
<evidence type="ECO:0000256" key="1">
    <source>
        <dbReference type="SAM" id="MobiDB-lite"/>
    </source>
</evidence>
<dbReference type="EMBL" id="JAKEKT020000006">
    <property type="protein sequence ID" value="KAL1649564.1"/>
    <property type="molecule type" value="Genomic_DNA"/>
</dbReference>
<reference evidence="2 3" key="1">
    <citation type="journal article" date="2023" name="Plant Dis.">
        <title>First Report of Diplodia intermedia Causing Canker and Dieback Diseases on Apple Trees in Canada.</title>
        <authorList>
            <person name="Ellouze W."/>
            <person name="Ilyukhin E."/>
            <person name="Sulman M."/>
            <person name="Ali S."/>
        </authorList>
    </citation>
    <scope>NUCLEOTIDE SEQUENCE [LARGE SCALE GENOMIC DNA]</scope>
    <source>
        <strain evidence="2 3">M45-28</strain>
    </source>
</reference>
<protein>
    <submittedName>
        <fullName evidence="2">Uncharacterized protein</fullName>
    </submittedName>
</protein>
<feature type="region of interest" description="Disordered" evidence="1">
    <location>
        <begin position="430"/>
        <end position="449"/>
    </location>
</feature>
<evidence type="ECO:0000313" key="2">
    <source>
        <dbReference type="EMBL" id="KAL1649564.1"/>
    </source>
</evidence>
<feature type="region of interest" description="Disordered" evidence="1">
    <location>
        <begin position="387"/>
        <end position="406"/>
    </location>
</feature>
<feature type="compositionally biased region" description="Acidic residues" evidence="1">
    <location>
        <begin position="390"/>
        <end position="402"/>
    </location>
</feature>
<feature type="compositionally biased region" description="Gly residues" evidence="1">
    <location>
        <begin position="431"/>
        <end position="449"/>
    </location>
</feature>
<dbReference type="Proteomes" id="UP001521184">
    <property type="component" value="Unassembled WGS sequence"/>
</dbReference>
<proteinExistence type="predicted"/>
<dbReference type="PANTHER" id="PTHR47784:SF5">
    <property type="entry name" value="STEROL UPTAKE CONTROL PROTEIN 2"/>
    <property type="match status" value="1"/>
</dbReference>
<dbReference type="InterPro" id="IPR053157">
    <property type="entry name" value="Sterol_Uptake_Regulator"/>
</dbReference>
<feature type="region of interest" description="Disordered" evidence="1">
    <location>
        <begin position="153"/>
        <end position="172"/>
    </location>
</feature>
<dbReference type="PANTHER" id="PTHR47784">
    <property type="entry name" value="STEROL UPTAKE CONTROL PROTEIN 2"/>
    <property type="match status" value="1"/>
</dbReference>
<organism evidence="2 3">
    <name type="scientific">Diplodia intermedia</name>
    <dbReference type="NCBI Taxonomy" id="856260"/>
    <lineage>
        <taxon>Eukaryota</taxon>
        <taxon>Fungi</taxon>
        <taxon>Dikarya</taxon>
        <taxon>Ascomycota</taxon>
        <taxon>Pezizomycotina</taxon>
        <taxon>Dothideomycetes</taxon>
        <taxon>Dothideomycetes incertae sedis</taxon>
        <taxon>Botryosphaeriales</taxon>
        <taxon>Botryosphaeriaceae</taxon>
        <taxon>Diplodia</taxon>
    </lineage>
</organism>